<keyword evidence="2" id="KW-1185">Reference proteome</keyword>
<reference evidence="1 2" key="1">
    <citation type="submission" date="2019-03" db="EMBL/GenBank/DDBJ databases">
        <title>Genomic Encyclopedia of Type Strains, Phase III (KMG-III): the genomes of soil and plant-associated and newly described type strains.</title>
        <authorList>
            <person name="Whitman W."/>
        </authorList>
    </citation>
    <scope>NUCLEOTIDE SEQUENCE [LARGE SCALE GENOMIC DNA]</scope>
    <source>
        <strain evidence="1 2">VKM Ac-2570</strain>
    </source>
</reference>
<organism evidence="1 2">
    <name type="scientific">Kribbella kalugense</name>
    <dbReference type="NCBI Taxonomy" id="2512221"/>
    <lineage>
        <taxon>Bacteria</taxon>
        <taxon>Bacillati</taxon>
        <taxon>Actinomycetota</taxon>
        <taxon>Actinomycetes</taxon>
        <taxon>Propionibacteriales</taxon>
        <taxon>Kribbellaceae</taxon>
        <taxon>Kribbella</taxon>
    </lineage>
</organism>
<sequence length="91" mass="9657">MGWLTSFVDDAEADVVQCAGELSGTEELCGTGVDQGCVEGFGEPLGDLCTHRVMQSLGTCSRCLDELRDETVAARCQLAQTRSVRGQVCLA</sequence>
<evidence type="ECO:0000313" key="2">
    <source>
        <dbReference type="Proteomes" id="UP000295447"/>
    </source>
</evidence>
<proteinExistence type="predicted"/>
<dbReference type="AlphaFoldDB" id="A0A4R7ZDB7"/>
<name>A0A4R7ZDB7_9ACTN</name>
<gene>
    <name evidence="1" type="ORF">EV650_7060</name>
</gene>
<dbReference type="Proteomes" id="UP000295447">
    <property type="component" value="Unassembled WGS sequence"/>
</dbReference>
<accession>A0A4R7ZDB7</accession>
<comment type="caution">
    <text evidence="1">The sequence shown here is derived from an EMBL/GenBank/DDBJ whole genome shotgun (WGS) entry which is preliminary data.</text>
</comment>
<evidence type="ECO:0000313" key="1">
    <source>
        <dbReference type="EMBL" id="TDW15573.1"/>
    </source>
</evidence>
<protein>
    <submittedName>
        <fullName evidence="1">Uncharacterized protein</fullName>
    </submittedName>
</protein>
<dbReference type="EMBL" id="SODF01000003">
    <property type="protein sequence ID" value="TDW15573.1"/>
    <property type="molecule type" value="Genomic_DNA"/>
</dbReference>